<comment type="caution">
    <text evidence="2">The sequence shown here is derived from an EMBL/GenBank/DDBJ whole genome shotgun (WGS) entry which is preliminary data.</text>
</comment>
<accession>A0AAE1A877</accession>
<organism evidence="2 3">
    <name type="scientific">Elysia crispata</name>
    <name type="common">lettuce slug</name>
    <dbReference type="NCBI Taxonomy" id="231223"/>
    <lineage>
        <taxon>Eukaryota</taxon>
        <taxon>Metazoa</taxon>
        <taxon>Spiralia</taxon>
        <taxon>Lophotrochozoa</taxon>
        <taxon>Mollusca</taxon>
        <taxon>Gastropoda</taxon>
        <taxon>Heterobranchia</taxon>
        <taxon>Euthyneura</taxon>
        <taxon>Panpulmonata</taxon>
        <taxon>Sacoglossa</taxon>
        <taxon>Placobranchoidea</taxon>
        <taxon>Plakobranchidae</taxon>
        <taxon>Elysia</taxon>
    </lineage>
</organism>
<protein>
    <submittedName>
        <fullName evidence="2">Uncharacterized protein</fullName>
    </submittedName>
</protein>
<dbReference type="AlphaFoldDB" id="A0AAE1A877"/>
<evidence type="ECO:0000256" key="1">
    <source>
        <dbReference type="SAM" id="MobiDB-lite"/>
    </source>
</evidence>
<sequence length="102" mass="11022">MLDSACTDPILKISNVPELSSAHDRDALNAPCEIGALIPTSPTGDVAKTIECDVLESRIEEESLPVVVESRSSCPADRPGRRTDKTSHARDPCAKDKCLEEF</sequence>
<dbReference type="EMBL" id="JAWDGP010002488">
    <property type="protein sequence ID" value="KAK3782778.1"/>
    <property type="molecule type" value="Genomic_DNA"/>
</dbReference>
<evidence type="ECO:0000313" key="3">
    <source>
        <dbReference type="Proteomes" id="UP001283361"/>
    </source>
</evidence>
<name>A0AAE1A877_9GAST</name>
<reference evidence="2" key="1">
    <citation type="journal article" date="2023" name="G3 (Bethesda)">
        <title>A reference genome for the long-term kleptoplast-retaining sea slug Elysia crispata morphotype clarki.</title>
        <authorList>
            <person name="Eastman K.E."/>
            <person name="Pendleton A.L."/>
            <person name="Shaikh M.A."/>
            <person name="Suttiyut T."/>
            <person name="Ogas R."/>
            <person name="Tomko P."/>
            <person name="Gavelis G."/>
            <person name="Widhalm J.R."/>
            <person name="Wisecaver J.H."/>
        </authorList>
    </citation>
    <scope>NUCLEOTIDE SEQUENCE</scope>
    <source>
        <strain evidence="2">ECLA1</strain>
    </source>
</reference>
<feature type="region of interest" description="Disordered" evidence="1">
    <location>
        <begin position="68"/>
        <end position="92"/>
    </location>
</feature>
<dbReference type="Proteomes" id="UP001283361">
    <property type="component" value="Unassembled WGS sequence"/>
</dbReference>
<evidence type="ECO:0000313" key="2">
    <source>
        <dbReference type="EMBL" id="KAK3782778.1"/>
    </source>
</evidence>
<gene>
    <name evidence="2" type="ORF">RRG08_035117</name>
</gene>
<proteinExistence type="predicted"/>
<keyword evidence="3" id="KW-1185">Reference proteome</keyword>
<feature type="compositionally biased region" description="Basic and acidic residues" evidence="1">
    <location>
        <begin position="78"/>
        <end position="92"/>
    </location>
</feature>